<dbReference type="EMBL" id="KL584834">
    <property type="protein sequence ID" value="KEQ62334.1"/>
    <property type="molecule type" value="Genomic_DNA"/>
</dbReference>
<feature type="region of interest" description="Disordered" evidence="1">
    <location>
        <begin position="15"/>
        <end position="39"/>
    </location>
</feature>
<evidence type="ECO:0000313" key="3">
    <source>
        <dbReference type="Proteomes" id="UP000030672"/>
    </source>
</evidence>
<gene>
    <name evidence="2" type="ORF">M437DRAFT_66213</name>
</gene>
<proteinExistence type="predicted"/>
<reference evidence="2 3" key="1">
    <citation type="journal article" date="2014" name="BMC Genomics">
        <title>Genome sequencing of four Aureobasidium pullulans varieties: biotechnological potential, stress tolerance, and description of new species.</title>
        <authorList>
            <person name="Gostin Ar C."/>
            <person name="Ohm R.A."/>
            <person name="Kogej T."/>
            <person name="Sonjak S."/>
            <person name="Turk M."/>
            <person name="Zajc J."/>
            <person name="Zalar P."/>
            <person name="Grube M."/>
            <person name="Sun H."/>
            <person name="Han J."/>
            <person name="Sharma A."/>
            <person name="Chiniquy J."/>
            <person name="Ngan C.Y."/>
            <person name="Lipzen A."/>
            <person name="Barry K."/>
            <person name="Grigoriev I.V."/>
            <person name="Gunde-Cimerman N."/>
        </authorList>
    </citation>
    <scope>NUCLEOTIDE SEQUENCE [LARGE SCALE GENOMIC DNA]</scope>
    <source>
        <strain evidence="2 3">CBS 110374</strain>
    </source>
</reference>
<sequence length="291" mass="33744">MSIFSRFFRRGRSSKTASATSNKADFDDPPPPYLEKTSKHKLPDSEENLVYRLQCFITRLLRVRYDIQGEIWDIDKDTTCYDHYFDLCKKYCMLLGMQLSTRQEVLATKQELLRVIFEPARVLGIPADVMEWFLFFARKMPNKLPPKHEFEVARIAPYPLGMLLCLVVDYTLMIDAAVEPHFPGLAPRLKDRCLVLHQLYFPWMLDLRLIKPDQMAGTLQNYRHLGCPVESRHKGPNKIRKHHSSSSISYFPIAYTPHGQLSVFCYAKVDVHVLPSLPPRHANLSTYLTPT</sequence>
<dbReference type="HOGENOM" id="CLU_956395_0_0_1"/>
<name>A0A074VSW5_AURM1</name>
<dbReference type="RefSeq" id="XP_040879357.1">
    <property type="nucleotide sequence ID" value="XM_041024702.1"/>
</dbReference>
<keyword evidence="3" id="KW-1185">Reference proteome</keyword>
<accession>A0A074VSW5</accession>
<dbReference type="AlphaFoldDB" id="A0A074VSW5"/>
<dbReference type="Proteomes" id="UP000030672">
    <property type="component" value="Unassembled WGS sequence"/>
</dbReference>
<organism evidence="2 3">
    <name type="scientific">Aureobasidium melanogenum (strain CBS 110374)</name>
    <name type="common">Aureobasidium pullulans var. melanogenum</name>
    <dbReference type="NCBI Taxonomy" id="1043003"/>
    <lineage>
        <taxon>Eukaryota</taxon>
        <taxon>Fungi</taxon>
        <taxon>Dikarya</taxon>
        <taxon>Ascomycota</taxon>
        <taxon>Pezizomycotina</taxon>
        <taxon>Dothideomycetes</taxon>
        <taxon>Dothideomycetidae</taxon>
        <taxon>Dothideales</taxon>
        <taxon>Saccotheciaceae</taxon>
        <taxon>Aureobasidium</taxon>
    </lineage>
</organism>
<dbReference type="GeneID" id="63918075"/>
<evidence type="ECO:0000256" key="1">
    <source>
        <dbReference type="SAM" id="MobiDB-lite"/>
    </source>
</evidence>
<protein>
    <submittedName>
        <fullName evidence="2">Uncharacterized protein</fullName>
    </submittedName>
</protein>
<evidence type="ECO:0000313" key="2">
    <source>
        <dbReference type="EMBL" id="KEQ62334.1"/>
    </source>
</evidence>